<accession>A0A2D2D4M2</accession>
<dbReference type="AlphaFoldDB" id="A0A2D2D4M2"/>
<dbReference type="InterPro" id="IPR029044">
    <property type="entry name" value="Nucleotide-diphossugar_trans"/>
</dbReference>
<comment type="similarity">
    <text evidence="1">Belongs to the glycosyltransferase 2 family. WaaE/KdtX subfamily.</text>
</comment>
<feature type="domain" description="Glycosyltransferase 2-like" evidence="2">
    <location>
        <begin position="9"/>
        <end position="101"/>
    </location>
</feature>
<dbReference type="KEGG" id="mtw:CQW49_19960"/>
<dbReference type="Pfam" id="PF00535">
    <property type="entry name" value="Glycos_transf_2"/>
    <property type="match status" value="1"/>
</dbReference>
<dbReference type="CDD" id="cd02511">
    <property type="entry name" value="Beta4Glucosyltransferase"/>
    <property type="match status" value="1"/>
</dbReference>
<dbReference type="STRING" id="595536.GCA_000178815_01201"/>
<dbReference type="RefSeq" id="WP_003609510.1">
    <property type="nucleotide sequence ID" value="NZ_ADVE02000001.1"/>
</dbReference>
<sequence>MSFLDHVAVLVLTLDEAPNIGRALEALRDFPEIVVLDSGSRDDTLRIVAAFPNARIAQRSFDTHANQWNYGLFRCGIERPFVLALDADHIVPPALVEEIAHLSPSSATCGFRARFRYCVFGEGLSGALYPPSIVLFRRERCHYIQSGHTQRLVIDGAVVELVGVIDHDDRKPLARWFGSQQKYAALEARHLLGTPRDRLRLSDRIRRLGWLSPWLIGLYTLVVKRCALDGWRGWFYVLQRVLAETLIALEIIDRRRRVEATVIGQERRGVGAASAKKGR</sequence>
<evidence type="ECO:0000259" key="2">
    <source>
        <dbReference type="Pfam" id="PF00535"/>
    </source>
</evidence>
<dbReference type="InterPro" id="IPR001173">
    <property type="entry name" value="Glyco_trans_2-like"/>
</dbReference>
<organism evidence="3 4">
    <name type="scientific">Methylosinus trichosporium (strain ATCC 35070 / NCIMB 11131 / UNIQEM 75 / OB3b)</name>
    <dbReference type="NCBI Taxonomy" id="595536"/>
    <lineage>
        <taxon>Bacteria</taxon>
        <taxon>Pseudomonadati</taxon>
        <taxon>Pseudomonadota</taxon>
        <taxon>Alphaproteobacteria</taxon>
        <taxon>Hyphomicrobiales</taxon>
        <taxon>Methylocystaceae</taxon>
        <taxon>Methylosinus</taxon>
    </lineage>
</organism>
<reference evidence="4" key="1">
    <citation type="submission" date="2017-10" db="EMBL/GenBank/DDBJ databases">
        <title>Completed PacBio SMRT sequence of Methylosinus trichosporium OB3b reveals presence of a third large plasmid.</title>
        <authorList>
            <person name="Charles T.C."/>
            <person name="Lynch M.D.J."/>
            <person name="Heil J.R."/>
            <person name="Cheng J."/>
        </authorList>
    </citation>
    <scope>NUCLEOTIDE SEQUENCE [LARGE SCALE GENOMIC DNA]</scope>
    <source>
        <strain evidence="4">OB3b</strain>
    </source>
</reference>
<dbReference type="Proteomes" id="UP000230709">
    <property type="component" value="Chromosome"/>
</dbReference>
<dbReference type="Gene3D" id="3.90.550.10">
    <property type="entry name" value="Spore Coat Polysaccharide Biosynthesis Protein SpsA, Chain A"/>
    <property type="match status" value="1"/>
</dbReference>
<proteinExistence type="inferred from homology"/>
<dbReference type="SUPFAM" id="SSF53448">
    <property type="entry name" value="Nucleotide-diphospho-sugar transferases"/>
    <property type="match status" value="1"/>
</dbReference>
<protein>
    <submittedName>
        <fullName evidence="3">Glycosyltransferase family 2 protein</fullName>
    </submittedName>
</protein>
<dbReference type="PANTHER" id="PTHR43630">
    <property type="entry name" value="POLY-BETA-1,6-N-ACETYL-D-GLUCOSAMINE SYNTHASE"/>
    <property type="match status" value="1"/>
</dbReference>
<gene>
    <name evidence="3" type="ORF">CQW49_19960</name>
</gene>
<keyword evidence="4" id="KW-1185">Reference proteome</keyword>
<evidence type="ECO:0000256" key="1">
    <source>
        <dbReference type="ARBA" id="ARBA00038494"/>
    </source>
</evidence>
<dbReference type="EMBL" id="CP023737">
    <property type="protein sequence ID" value="ATQ69904.1"/>
    <property type="molecule type" value="Genomic_DNA"/>
</dbReference>
<keyword evidence="3" id="KW-0808">Transferase</keyword>
<evidence type="ECO:0000313" key="4">
    <source>
        <dbReference type="Proteomes" id="UP000230709"/>
    </source>
</evidence>
<dbReference type="PANTHER" id="PTHR43630:SF2">
    <property type="entry name" value="GLYCOSYLTRANSFERASE"/>
    <property type="match status" value="1"/>
</dbReference>
<name>A0A2D2D4M2_METT3</name>
<dbReference type="GO" id="GO:0016740">
    <property type="term" value="F:transferase activity"/>
    <property type="evidence" value="ECO:0007669"/>
    <property type="project" value="UniProtKB-KW"/>
</dbReference>
<evidence type="ECO:0000313" key="3">
    <source>
        <dbReference type="EMBL" id="ATQ69904.1"/>
    </source>
</evidence>